<feature type="region of interest" description="Disordered" evidence="1">
    <location>
        <begin position="177"/>
        <end position="199"/>
    </location>
</feature>
<protein>
    <submittedName>
        <fullName evidence="3">Crp/Fnr family transcriptional regulator</fullName>
    </submittedName>
</protein>
<dbReference type="PANTHER" id="PTHR24567:SF74">
    <property type="entry name" value="HTH-TYPE TRANSCRIPTIONAL REGULATOR ARCR"/>
    <property type="match status" value="1"/>
</dbReference>
<proteinExistence type="predicted"/>
<dbReference type="InterPro" id="IPR014710">
    <property type="entry name" value="RmlC-like_jellyroll"/>
</dbReference>
<dbReference type="Gene3D" id="2.60.120.10">
    <property type="entry name" value="Jelly Rolls"/>
    <property type="match status" value="2"/>
</dbReference>
<evidence type="ECO:0000313" key="4">
    <source>
        <dbReference type="Proteomes" id="UP000595224"/>
    </source>
</evidence>
<feature type="region of interest" description="Disordered" evidence="1">
    <location>
        <begin position="423"/>
        <end position="446"/>
    </location>
</feature>
<gene>
    <name evidence="3" type="ORF">IWA51_02115</name>
</gene>
<dbReference type="PROSITE" id="PS50042">
    <property type="entry name" value="CNMP_BINDING_3"/>
    <property type="match status" value="2"/>
</dbReference>
<feature type="domain" description="Cyclic nucleotide-binding" evidence="2">
    <location>
        <begin position="1"/>
        <end position="106"/>
    </location>
</feature>
<dbReference type="Proteomes" id="UP000595224">
    <property type="component" value="Chromosome"/>
</dbReference>
<reference evidence="3 4" key="1">
    <citation type="submission" date="2020-11" db="EMBL/GenBank/DDBJ databases">
        <title>Treponema Peruensis nv. sp., first commensal Treponema isolated from human feces.</title>
        <authorList>
            <person name="Belkhou C."/>
            <person name="Raes J."/>
        </authorList>
    </citation>
    <scope>NUCLEOTIDE SEQUENCE [LARGE SCALE GENOMIC DNA]</scope>
    <source>
        <strain evidence="3 4">RCC2812</strain>
    </source>
</reference>
<dbReference type="EMBL" id="CP064936">
    <property type="protein sequence ID" value="QQA01436.1"/>
    <property type="molecule type" value="Genomic_DNA"/>
</dbReference>
<dbReference type="AlphaFoldDB" id="A0A7T3V5G2"/>
<dbReference type="PANTHER" id="PTHR24567">
    <property type="entry name" value="CRP FAMILY TRANSCRIPTIONAL REGULATORY PROTEIN"/>
    <property type="match status" value="1"/>
</dbReference>
<dbReference type="GO" id="GO:0005829">
    <property type="term" value="C:cytosol"/>
    <property type="evidence" value="ECO:0007669"/>
    <property type="project" value="TreeGrafter"/>
</dbReference>
<evidence type="ECO:0000256" key="1">
    <source>
        <dbReference type="SAM" id="MobiDB-lite"/>
    </source>
</evidence>
<dbReference type="PRINTS" id="PR00103">
    <property type="entry name" value="CAMPKINASE"/>
</dbReference>
<dbReference type="InterPro" id="IPR018490">
    <property type="entry name" value="cNMP-bd_dom_sf"/>
</dbReference>
<name>A0A7T3V5G2_9SPIR</name>
<dbReference type="RefSeq" id="WP_198442968.1">
    <property type="nucleotide sequence ID" value="NZ_CBCSHE010000012.1"/>
</dbReference>
<dbReference type="InterPro" id="IPR000595">
    <property type="entry name" value="cNMP-bd_dom"/>
</dbReference>
<dbReference type="SUPFAM" id="SSF51206">
    <property type="entry name" value="cAMP-binding domain-like"/>
    <property type="match status" value="2"/>
</dbReference>
<dbReference type="Pfam" id="PF00027">
    <property type="entry name" value="cNMP_binding"/>
    <property type="match status" value="2"/>
</dbReference>
<accession>A0A7T3V5G2</accession>
<keyword evidence="4" id="KW-1185">Reference proteome</keyword>
<evidence type="ECO:0000313" key="3">
    <source>
        <dbReference type="EMBL" id="QQA01436.1"/>
    </source>
</evidence>
<sequence length="446" mass="50337">MPKSVSFSKGSIIFFKGDKDEFIYILQSGGIMLKGTNLETGAEEIEALHSGEFFGVKSALSKMPSSVTAVAAMDSVVIQLTVTEFEQVFSSKTAVTEKMLRVFSKNLKSIHRQMEEFLNNAPEEITPDEGMTLVAKAFFNEGEYISCRSILKRLLSKIPYVANHDELEKLDQEAAKKHNETPALPNEEPEQESEQKLSTPNQFNLPIFDRFTKKYANGEVIISEFEPGETFYLIKSGQVQIVKCIGDKIKSLDILKQGELFGEMAILDNSQRSATCLAKGPVSCLEFNKENFKALVLANPQIVMNLLKLLCKRICDQERRFRIILIKDIRARIADIFLMYNEIYFGSMKDERNSQRSFFMTASDIAGWAACPINQVKDELNKLISKNKIQMFDDRIVVINIHDMKRIVDTYYNNINSDLKTTAGKPLGKAPAARERPATLSDTQQS</sequence>
<dbReference type="SMART" id="SM00100">
    <property type="entry name" value="cNMP"/>
    <property type="match status" value="2"/>
</dbReference>
<dbReference type="CDD" id="cd00038">
    <property type="entry name" value="CAP_ED"/>
    <property type="match status" value="2"/>
</dbReference>
<feature type="domain" description="Cyclic nucleotide-binding" evidence="2">
    <location>
        <begin position="213"/>
        <end position="313"/>
    </location>
</feature>
<dbReference type="InterPro" id="IPR050397">
    <property type="entry name" value="Env_Response_Regulators"/>
</dbReference>
<dbReference type="KEGG" id="tper:IWA51_02115"/>
<organism evidence="3 4">
    <name type="scientific">Treponema peruense</name>
    <dbReference type="NCBI Taxonomy" id="2787628"/>
    <lineage>
        <taxon>Bacteria</taxon>
        <taxon>Pseudomonadati</taxon>
        <taxon>Spirochaetota</taxon>
        <taxon>Spirochaetia</taxon>
        <taxon>Spirochaetales</taxon>
        <taxon>Treponemataceae</taxon>
        <taxon>Treponema</taxon>
    </lineage>
</organism>
<dbReference type="GO" id="GO:0003700">
    <property type="term" value="F:DNA-binding transcription factor activity"/>
    <property type="evidence" value="ECO:0007669"/>
    <property type="project" value="TreeGrafter"/>
</dbReference>
<evidence type="ECO:0000259" key="2">
    <source>
        <dbReference type="PROSITE" id="PS50042"/>
    </source>
</evidence>